<dbReference type="Proteomes" id="UP000037773">
    <property type="component" value="Unassembled WGS sequence"/>
</dbReference>
<sequence>MGVRHHSPACAGLVRRTIRELRPAYVLVEGPADMNDRIGELLLGHELPIAVFGHYRGTERVATSWTPLCAYSPEWVALTEGRTAGAEVRFIDLPAWHRAFTDRPDGAANRYADAETRYSRATERLRARYRVDTVDALWDRLFEIADPDGLRDRLDAYFALVRGDTEADDGDRAREQYMASWVRAAVAHAGSRPVLVVTGGFHQPALRALTAAPGTSPGAEPAAWPPVPVPPDGAAGGSFLVPYSFRQMDAFAGYQSGMPSPGYYQHLWDEGPDAAAKTLHRTVVERLRARRLPASTAALISAHTLTEGLAALRGHPRPARVDVLDGLAAALITDDLDQPLPWNTDGPLRPGAHPAVVETVVACTGDRTGRLHPDTPLPPLVHHVTAEEIRLGLDGDRTLDLDLTNPRGLERSRFLHQLRVLGIPGHTRLTGPDHGADPRDRETWEPCPRTGRDAALTEAGAYGARPDEAATALLARRLRDTGTAADAGTTAALLFDAVLCGAGTLSRDLLDGLAHRIRTTADPGPLGRALAVVLGLWRHDRVFGTARDPLFGTVLDHAVDRIFHLVEGLHGGPPGVDVSRLRALTAVRDALLHAAPALTLTTPETAAATAARIARDRHAPADLRGAALGLCRALGALAEPAGEAEAFAVAADPAVLGDWLAGLLALAREEILRPAPKGEQSLLATLDGVVTTMTDDVFLHALPALRQAFAFFPPRERERVAQLLLDRRNLHGSARTLLRTTADPLLLARAAALEEHTGLLLDRHALGAPR</sequence>
<dbReference type="Pfam" id="PF18934">
    <property type="entry name" value="DUF5682"/>
    <property type="match status" value="1"/>
</dbReference>
<dbReference type="PATRIC" id="fig|36816.3.peg.4018"/>
<feature type="compositionally biased region" description="Basic and acidic residues" evidence="1">
    <location>
        <begin position="434"/>
        <end position="444"/>
    </location>
</feature>
<feature type="region of interest" description="Disordered" evidence="1">
    <location>
        <begin position="426"/>
        <end position="451"/>
    </location>
</feature>
<evidence type="ECO:0000256" key="1">
    <source>
        <dbReference type="SAM" id="MobiDB-lite"/>
    </source>
</evidence>
<accession>A0A0M8QIT8</accession>
<protein>
    <submittedName>
        <fullName evidence="2">Uncharacterized protein</fullName>
    </submittedName>
</protein>
<gene>
    <name evidence="2" type="ORF">ADK41_18555</name>
</gene>
<reference evidence="2 3" key="1">
    <citation type="submission" date="2015-07" db="EMBL/GenBank/DDBJ databases">
        <authorList>
            <person name="Noorani M."/>
        </authorList>
    </citation>
    <scope>NUCLEOTIDE SEQUENCE [LARGE SCALE GENOMIC DNA]</scope>
    <source>
        <strain evidence="2 3">NRRL B-24567</strain>
    </source>
</reference>
<evidence type="ECO:0000313" key="2">
    <source>
        <dbReference type="EMBL" id="KOT37790.1"/>
    </source>
</evidence>
<name>A0A0M8QIT8_9ACTN</name>
<evidence type="ECO:0000313" key="3">
    <source>
        <dbReference type="Proteomes" id="UP000037773"/>
    </source>
</evidence>
<dbReference type="EMBL" id="LGCN01000196">
    <property type="protein sequence ID" value="KOT37790.1"/>
    <property type="molecule type" value="Genomic_DNA"/>
</dbReference>
<dbReference type="AlphaFoldDB" id="A0A0M8QIT8"/>
<dbReference type="InterPro" id="IPR043737">
    <property type="entry name" value="DUF5682"/>
</dbReference>
<comment type="caution">
    <text evidence="2">The sequence shown here is derived from an EMBL/GenBank/DDBJ whole genome shotgun (WGS) entry which is preliminary data.</text>
</comment>
<keyword evidence="3" id="KW-1185">Reference proteome</keyword>
<organism evidence="2 3">
    <name type="scientific">Streptomyces caelestis</name>
    <dbReference type="NCBI Taxonomy" id="36816"/>
    <lineage>
        <taxon>Bacteria</taxon>
        <taxon>Bacillati</taxon>
        <taxon>Actinomycetota</taxon>
        <taxon>Actinomycetes</taxon>
        <taxon>Kitasatosporales</taxon>
        <taxon>Streptomycetaceae</taxon>
        <taxon>Streptomyces</taxon>
    </lineage>
</organism>
<proteinExistence type="predicted"/>